<dbReference type="Pfam" id="PF14130">
    <property type="entry name" value="Cap4_nuclease"/>
    <property type="match status" value="1"/>
</dbReference>
<proteinExistence type="predicted"/>
<evidence type="ECO:0000259" key="2">
    <source>
        <dbReference type="Pfam" id="PF14130"/>
    </source>
</evidence>
<dbReference type="AlphaFoldDB" id="A0A5C7SV44"/>
<protein>
    <submittedName>
        <fullName evidence="3">DUF4297 domain-containing protein</fullName>
    </submittedName>
</protein>
<dbReference type="RefSeq" id="WP_276657717.1">
    <property type="nucleotide sequence ID" value="NZ_SSFD01000089.1"/>
</dbReference>
<feature type="domain" description="CD-NTase associated protein 4-like DNA endonuclease" evidence="2">
    <location>
        <begin position="23"/>
        <end position="246"/>
    </location>
</feature>
<gene>
    <name evidence="3" type="ORF">E6Q80_06560</name>
</gene>
<dbReference type="GO" id="GO:0004518">
    <property type="term" value="F:nuclease activity"/>
    <property type="evidence" value="ECO:0007669"/>
    <property type="project" value="InterPro"/>
</dbReference>
<organism evidence="3 4">
    <name type="scientific">Thauera aminoaromatica</name>
    <dbReference type="NCBI Taxonomy" id="164330"/>
    <lineage>
        <taxon>Bacteria</taxon>
        <taxon>Pseudomonadati</taxon>
        <taxon>Pseudomonadota</taxon>
        <taxon>Betaproteobacteria</taxon>
        <taxon>Rhodocyclales</taxon>
        <taxon>Zoogloeaceae</taxon>
        <taxon>Thauera</taxon>
    </lineage>
</organism>
<comment type="caution">
    <text evidence="3">The sequence shown here is derived from an EMBL/GenBank/DDBJ whole genome shotgun (WGS) entry which is preliminary data.</text>
</comment>
<dbReference type="Proteomes" id="UP000321192">
    <property type="component" value="Unassembled WGS sequence"/>
</dbReference>
<evidence type="ECO:0000313" key="4">
    <source>
        <dbReference type="Proteomes" id="UP000321192"/>
    </source>
</evidence>
<evidence type="ECO:0000313" key="3">
    <source>
        <dbReference type="EMBL" id="TXH87262.1"/>
    </source>
</evidence>
<dbReference type="EMBL" id="SSFD01000089">
    <property type="protein sequence ID" value="TXH87262.1"/>
    <property type="molecule type" value="Genomic_DNA"/>
</dbReference>
<reference evidence="3 4" key="1">
    <citation type="submission" date="2018-09" db="EMBL/GenBank/DDBJ databases">
        <title>Metagenome Assembled Genomes from an Advanced Water Purification Facility.</title>
        <authorList>
            <person name="Stamps B.W."/>
            <person name="Spear J.R."/>
        </authorList>
    </citation>
    <scope>NUCLEOTIDE SEQUENCE [LARGE SCALE GENOMIC DNA]</scope>
    <source>
        <strain evidence="3">Bin_27_1</strain>
    </source>
</reference>
<name>A0A5C7SV44_THASP</name>
<dbReference type="InterPro" id="IPR025382">
    <property type="entry name" value="Cap4-like_endonuclease_dom"/>
</dbReference>
<sequence>MSSSAATDSWTTLLDDPDICEVGGEHTNDGVDYARFLAMVLLVEMEKAELPDYALLFEYLQDIAIVDSSSAPTKATLLQVKKKGKGNWTKALLCKNEATESGSGVAGEKGQDSSLTGEENGASAPAKKKHSPQLGARSPLGKLYLCVEKLSAIIETEGVFISNAGSDLKGASGSAVPAYSRSTLQHLHSEDLEYIRTKLCSELKQATLTHLSRLAVEQSRVIPASMRETVRGLLDEMLTEKYPGLPSVSGQLQEKLLAAFSACSGPPGAVNSLQDLFAKKGFTRSTFTALVSQFASMRTAASHLDLVIGGLKSEGMAYRAADKLRAEAGRLQIQRLYALSSGN</sequence>
<accession>A0A5C7SV44</accession>
<feature type="region of interest" description="Disordered" evidence="1">
    <location>
        <begin position="101"/>
        <end position="134"/>
    </location>
</feature>
<evidence type="ECO:0000256" key="1">
    <source>
        <dbReference type="SAM" id="MobiDB-lite"/>
    </source>
</evidence>